<dbReference type="PIRSF" id="PIRSF016184">
    <property type="entry name" value="PhzC_PhzF"/>
    <property type="match status" value="1"/>
</dbReference>
<dbReference type="Proteomes" id="UP000194639">
    <property type="component" value="Unassembled WGS sequence"/>
</dbReference>
<dbReference type="PANTHER" id="PTHR13774:SF32">
    <property type="entry name" value="ANTISENSE-ENHANCING SEQUENCE 1"/>
    <property type="match status" value="1"/>
</dbReference>
<evidence type="ECO:0000256" key="2">
    <source>
        <dbReference type="PIRSR" id="PIRSR016184-1"/>
    </source>
</evidence>
<dbReference type="AlphaFoldDB" id="A0A252A193"/>
<gene>
    <name evidence="3" type="ORF">HK12_06725</name>
</gene>
<dbReference type="Pfam" id="PF02567">
    <property type="entry name" value="PhzC-PhzF"/>
    <property type="match status" value="1"/>
</dbReference>
<proteinExistence type="inferred from homology"/>
<dbReference type="GO" id="GO:0016853">
    <property type="term" value="F:isomerase activity"/>
    <property type="evidence" value="ECO:0007669"/>
    <property type="project" value="TreeGrafter"/>
</dbReference>
<accession>A0A252A193</accession>
<feature type="active site" evidence="2">
    <location>
        <position position="47"/>
    </location>
</feature>
<dbReference type="Gene3D" id="3.10.310.10">
    <property type="entry name" value="Diaminopimelate Epimerase, Chain A, domain 1"/>
    <property type="match status" value="2"/>
</dbReference>
<evidence type="ECO:0000313" key="3">
    <source>
        <dbReference type="EMBL" id="OUI80975.1"/>
    </source>
</evidence>
<dbReference type="NCBIfam" id="TIGR00654">
    <property type="entry name" value="PhzF_family"/>
    <property type="match status" value="1"/>
</dbReference>
<evidence type="ECO:0000256" key="1">
    <source>
        <dbReference type="ARBA" id="ARBA00008270"/>
    </source>
</evidence>
<reference evidence="3 4" key="1">
    <citation type="submission" date="2014-06" db="EMBL/GenBank/DDBJ databases">
        <authorList>
            <person name="Ju J."/>
            <person name="Zhang J."/>
        </authorList>
    </citation>
    <scope>NUCLEOTIDE SEQUENCE [LARGE SCALE GENOMIC DNA]</scope>
    <source>
        <strain evidence="3">DmW_045</strain>
    </source>
</reference>
<evidence type="ECO:0000313" key="4">
    <source>
        <dbReference type="Proteomes" id="UP000194639"/>
    </source>
</evidence>
<dbReference type="InterPro" id="IPR003719">
    <property type="entry name" value="Phenazine_PhzF-like"/>
</dbReference>
<comment type="similarity">
    <text evidence="1">Belongs to the PhzF family.</text>
</comment>
<protein>
    <submittedName>
        <fullName evidence="3">Phenazine biosynthesis protein PhzF</fullName>
    </submittedName>
</protein>
<name>A0A252A193_9PROT</name>
<dbReference type="PANTHER" id="PTHR13774">
    <property type="entry name" value="PHENAZINE BIOSYNTHESIS PROTEIN"/>
    <property type="match status" value="1"/>
</dbReference>
<dbReference type="GO" id="GO:0005737">
    <property type="term" value="C:cytoplasm"/>
    <property type="evidence" value="ECO:0007669"/>
    <property type="project" value="TreeGrafter"/>
</dbReference>
<dbReference type="SUPFAM" id="SSF54506">
    <property type="entry name" value="Diaminopimelate epimerase-like"/>
    <property type="match status" value="1"/>
</dbReference>
<organism evidence="3 4">
    <name type="scientific">Acetobacter orientalis</name>
    <dbReference type="NCBI Taxonomy" id="146474"/>
    <lineage>
        <taxon>Bacteria</taxon>
        <taxon>Pseudomonadati</taxon>
        <taxon>Pseudomonadota</taxon>
        <taxon>Alphaproteobacteria</taxon>
        <taxon>Acetobacterales</taxon>
        <taxon>Acetobacteraceae</taxon>
        <taxon>Acetobacter</taxon>
    </lineage>
</organism>
<dbReference type="RefSeq" id="WP_086552459.1">
    <property type="nucleotide sequence ID" value="NZ_JOMO01000028.1"/>
</dbReference>
<sequence length="280" mass="29770">MTEYSFKQIDVFSSVPCKGNPVAVVVGADTLTTAQMASFASWTNLSETTFLLKPTLPQADYRVRIFTPKTELPFAGHPTLGSCHAWLASGGQPKGSTIIQECGIGLVAIRRDTEKLSFAAPPLLRSGHVDPVVLERVAKGLKIPLSAILAASWADNGPGWLAIMLGSRKEVLALEPDYAALSDMKIGVIGPWDPVQDGVDAQFEVRAFAMGAGVAEAPVTGSLNAALAQWLIGTGRVPVKYIASQGTILKREGRVYIEKIAESIWVGGVTRTQISGIVTL</sequence>
<comment type="caution">
    <text evidence="3">The sequence shown here is derived from an EMBL/GenBank/DDBJ whole genome shotgun (WGS) entry which is preliminary data.</text>
</comment>
<dbReference type="EMBL" id="JOMO01000028">
    <property type="protein sequence ID" value="OUI80975.1"/>
    <property type="molecule type" value="Genomic_DNA"/>
</dbReference>